<evidence type="ECO:0000313" key="2">
    <source>
        <dbReference type="EMBL" id="CAH7674678.1"/>
    </source>
</evidence>
<feature type="compositionally biased region" description="Polar residues" evidence="1">
    <location>
        <begin position="641"/>
        <end position="657"/>
    </location>
</feature>
<evidence type="ECO:0000256" key="1">
    <source>
        <dbReference type="SAM" id="MobiDB-lite"/>
    </source>
</evidence>
<sequence>MQKNSNLVKVSDIQTIDADDFFDVIIIGGGPHALGAAARLREPRPASLYTDIEHSRLSFLQRPGYVSLPRQPKRPYKLRPPPSSAQISCKSGRETFPKILALDSSSSTWLGRWNGFFHHLSIQHLRSPMFFHPGPADVDGLEAYAQKVGQEDECAESGGVETVLQTVGQSQRGGDKVRKRASSKKNISLHKGLAHKSLLGHPINERERSSYARPTSKVFKEFCESELVERYNLNSVLHKEEVVELNYGILHIKTEGHGRGFSVTCKGGKKYGAKYVLMAIGGQEIPRIPDFLKDFTEASVDKSDRKTHQGPGWCHSRCFSYGGTEEFKRAVKISSTTGRSVVVIGGGLTSAQISDLAIRSGARKVILICRGYLKTKHYDFPLSWVTKYSNLEKMSFWQEDCRIARLKMVKNARNGGSVNPSTLQLLKRRMSEGTLDLLTHTTVQKATRDPETNRWRLLLSIQQPIKSTESTARTNPKFESLEDVAFIVSSTGGKLDFSSIPFISSLLQETQPHSDSGSINSRAQNIAATSAEVVPVAGVVEGLPFLTEDLQWGDKLPLFVLGAYAALELGPDAGNLSGTRGGAERVVSKLNELLSHEWFIDNPLSLAQPVSKAAKNKKTQLNEYCQTISSKQQSKEDCCKFSSSLSPSDPGQKNSETGGKDVEAEEEPITPSCPVEFLPTLSENEVITKQLPPIKISARRLIFKMGARERRAGNIGGWFEGLEEVEA</sequence>
<dbReference type="EMBL" id="CALTRL010002099">
    <property type="protein sequence ID" value="CAH7674678.1"/>
    <property type="molecule type" value="Genomic_DNA"/>
</dbReference>
<accession>A0AAV0AZL4</accession>
<dbReference type="PANTHER" id="PTHR38663">
    <property type="match status" value="1"/>
</dbReference>
<proteinExistence type="predicted"/>
<dbReference type="PANTHER" id="PTHR38663:SF1">
    <property type="entry name" value="L-ORNITHINE N(5)-MONOOXYGENASE"/>
    <property type="match status" value="1"/>
</dbReference>
<gene>
    <name evidence="2" type="ORF">PPACK8108_LOCUS9600</name>
</gene>
<dbReference type="AlphaFoldDB" id="A0AAV0AZL4"/>
<dbReference type="Proteomes" id="UP001153365">
    <property type="component" value="Unassembled WGS sequence"/>
</dbReference>
<feature type="region of interest" description="Disordered" evidence="1">
    <location>
        <begin position="639"/>
        <end position="672"/>
    </location>
</feature>
<keyword evidence="3" id="KW-1185">Reference proteome</keyword>
<comment type="caution">
    <text evidence="2">The sequence shown here is derived from an EMBL/GenBank/DDBJ whole genome shotgun (WGS) entry which is preliminary data.</text>
</comment>
<reference evidence="2" key="1">
    <citation type="submission" date="2022-06" db="EMBL/GenBank/DDBJ databases">
        <authorList>
            <consortium name="SYNGENTA / RWTH Aachen University"/>
        </authorList>
    </citation>
    <scope>NUCLEOTIDE SEQUENCE</scope>
</reference>
<protein>
    <recommendedName>
        <fullName evidence="4">L-ornithine N(5)-oxygenase</fullName>
    </recommendedName>
</protein>
<dbReference type="SUPFAM" id="SSF51905">
    <property type="entry name" value="FAD/NAD(P)-binding domain"/>
    <property type="match status" value="1"/>
</dbReference>
<name>A0AAV0AZL4_PHAPC</name>
<evidence type="ECO:0008006" key="4">
    <source>
        <dbReference type="Google" id="ProtNLM"/>
    </source>
</evidence>
<feature type="region of interest" description="Disordered" evidence="1">
    <location>
        <begin position="70"/>
        <end position="89"/>
    </location>
</feature>
<organism evidence="2 3">
    <name type="scientific">Phakopsora pachyrhizi</name>
    <name type="common">Asian soybean rust disease fungus</name>
    <dbReference type="NCBI Taxonomy" id="170000"/>
    <lineage>
        <taxon>Eukaryota</taxon>
        <taxon>Fungi</taxon>
        <taxon>Dikarya</taxon>
        <taxon>Basidiomycota</taxon>
        <taxon>Pucciniomycotina</taxon>
        <taxon>Pucciniomycetes</taxon>
        <taxon>Pucciniales</taxon>
        <taxon>Phakopsoraceae</taxon>
        <taxon>Phakopsora</taxon>
    </lineage>
</organism>
<evidence type="ECO:0000313" key="3">
    <source>
        <dbReference type="Proteomes" id="UP001153365"/>
    </source>
</evidence>
<dbReference type="Gene3D" id="3.50.50.60">
    <property type="entry name" value="FAD/NAD(P)-binding domain"/>
    <property type="match status" value="1"/>
</dbReference>
<dbReference type="InterPro" id="IPR036188">
    <property type="entry name" value="FAD/NAD-bd_sf"/>
</dbReference>